<evidence type="ECO:0000313" key="1">
    <source>
        <dbReference type="EMBL" id="KKL48952.1"/>
    </source>
</evidence>
<protein>
    <recommendedName>
        <fullName evidence="2">Chromosomal replication initiator DnaA C-terminal domain-containing protein</fullName>
    </recommendedName>
</protein>
<dbReference type="EMBL" id="LAZR01033137">
    <property type="protein sequence ID" value="KKL48952.1"/>
    <property type="molecule type" value="Genomic_DNA"/>
</dbReference>
<accession>A0A0F9FCT9</accession>
<proteinExistence type="predicted"/>
<sequence>MNRSFSKFVARLDKIRLRQVLEKRALKRHVSLRELYEGPDLAPSIVAARRDVYTWLLGEGKGLREIARLFDRAPSGVSKLTQKNSVRKKARRRRAS</sequence>
<organism evidence="1">
    <name type="scientific">marine sediment metagenome</name>
    <dbReference type="NCBI Taxonomy" id="412755"/>
    <lineage>
        <taxon>unclassified sequences</taxon>
        <taxon>metagenomes</taxon>
        <taxon>ecological metagenomes</taxon>
    </lineage>
</organism>
<reference evidence="1" key="1">
    <citation type="journal article" date="2015" name="Nature">
        <title>Complex archaea that bridge the gap between prokaryotes and eukaryotes.</title>
        <authorList>
            <person name="Spang A."/>
            <person name="Saw J.H."/>
            <person name="Jorgensen S.L."/>
            <person name="Zaremba-Niedzwiedzka K."/>
            <person name="Martijn J."/>
            <person name="Lind A.E."/>
            <person name="van Eijk R."/>
            <person name="Schleper C."/>
            <person name="Guy L."/>
            <person name="Ettema T.J."/>
        </authorList>
    </citation>
    <scope>NUCLEOTIDE SEQUENCE</scope>
</reference>
<evidence type="ECO:0008006" key="2">
    <source>
        <dbReference type="Google" id="ProtNLM"/>
    </source>
</evidence>
<gene>
    <name evidence="1" type="ORF">LCGC14_2320370</name>
</gene>
<comment type="caution">
    <text evidence="1">The sequence shown here is derived from an EMBL/GenBank/DDBJ whole genome shotgun (WGS) entry which is preliminary data.</text>
</comment>
<name>A0A0F9FCT9_9ZZZZ</name>
<dbReference type="AlphaFoldDB" id="A0A0F9FCT9"/>